<reference evidence="2 3" key="1">
    <citation type="submission" date="2015-08" db="EMBL/GenBank/DDBJ databases">
        <title>Ancestral chromatin configuration constrains chromatin evolution on differentiating sex chromosomes in Drosophila.</title>
        <authorList>
            <person name="Zhou Q."/>
            <person name="Bachtrog D."/>
        </authorList>
    </citation>
    <scope>NUCLEOTIDE SEQUENCE [LARGE SCALE GENOMIC DNA]</scope>
    <source>
        <tissue evidence="2">Whole larvae</tissue>
    </source>
</reference>
<keyword evidence="3" id="KW-1185">Reference proteome</keyword>
<organism evidence="2 3">
    <name type="scientific">Drosophila busckii</name>
    <name type="common">Fruit fly</name>
    <dbReference type="NCBI Taxonomy" id="30019"/>
    <lineage>
        <taxon>Eukaryota</taxon>
        <taxon>Metazoa</taxon>
        <taxon>Ecdysozoa</taxon>
        <taxon>Arthropoda</taxon>
        <taxon>Hexapoda</taxon>
        <taxon>Insecta</taxon>
        <taxon>Pterygota</taxon>
        <taxon>Neoptera</taxon>
        <taxon>Endopterygota</taxon>
        <taxon>Diptera</taxon>
        <taxon>Brachycera</taxon>
        <taxon>Muscomorpha</taxon>
        <taxon>Ephydroidea</taxon>
        <taxon>Drosophilidae</taxon>
        <taxon>Drosophila</taxon>
    </lineage>
</organism>
<proteinExistence type="predicted"/>
<evidence type="ECO:0000313" key="3">
    <source>
        <dbReference type="Proteomes" id="UP000494163"/>
    </source>
</evidence>
<feature type="compositionally biased region" description="Polar residues" evidence="1">
    <location>
        <begin position="150"/>
        <end position="165"/>
    </location>
</feature>
<dbReference type="AlphaFoldDB" id="A0A0M3QYT8"/>
<dbReference type="EMBL" id="CP012528">
    <property type="protein sequence ID" value="ALC48189.1"/>
    <property type="molecule type" value="Genomic_DNA"/>
</dbReference>
<dbReference type="OrthoDB" id="7970201at2759"/>
<feature type="region of interest" description="Disordered" evidence="1">
    <location>
        <begin position="146"/>
        <end position="166"/>
    </location>
</feature>
<evidence type="ECO:0000313" key="2">
    <source>
        <dbReference type="EMBL" id="ALC48189.1"/>
    </source>
</evidence>
<accession>A0A0M3QYT8</accession>
<sequence length="584" mass="64640">MCDTGNLIDLGSWDEPAKEDTVLEENESMIVESTCFKGPYDPFDSVAKEACIKGQHYNDNMLKYADQQLMNETPPEDINGLSPSPVVSIGREPFRQQSLQKQMFKLSASRSTSLDTPPHHSSKIFKMCENLQMLAAESPVKFQEDEASPITPNSAPNVSPLSDDTCSNKEFEERLKQLRIAMLDTPTTSSPTELHNTPEEKEVLKPLANDIPGLLEQLRELVNEHVDHRKRQLFERIIVAVATAIDEQPQQQQHQQSLTKDLPHIYTRQATFDLELEQKSKTADVDSQLLLPPPHSKVDKQPDLMTCSSATYDTEPVVQDKPISPIKPSKSDAFVTELANDNLALQINELIERHNLARLTGGHEHATENNENKPTVILVVNSTGANALPSCMVHPSKAKELSESASSMRRRSSSLSIHDKAKAKAKDAKQAANEAHARESAALRELSIVHDKSNTMAAFRQRRNSFSIGSSATQQPSAKRFEQSRLRSRASIITEAIPVKRVVPIVKSSLASPTETAAARCNIPDTPMPSRSKITGKLFATSTPMPQMRAQQRRSLKPVNSYANNSCVATPTVRAGNYLKKSSS</sequence>
<protein>
    <submittedName>
        <fullName evidence="2">CG3679</fullName>
    </submittedName>
</protein>
<gene>
    <name evidence="2" type="ORF">Dbus_chrXg45</name>
</gene>
<evidence type="ECO:0000256" key="1">
    <source>
        <dbReference type="SAM" id="MobiDB-lite"/>
    </source>
</evidence>
<name>A0A0M3QYT8_DROBS</name>
<dbReference type="Proteomes" id="UP000494163">
    <property type="component" value="Chromosome X"/>
</dbReference>
<dbReference type="OMA" id="WDEPQKE"/>